<organism evidence="1">
    <name type="scientific">Rhizophora mucronata</name>
    <name type="common">Asiatic mangrove</name>
    <dbReference type="NCBI Taxonomy" id="61149"/>
    <lineage>
        <taxon>Eukaryota</taxon>
        <taxon>Viridiplantae</taxon>
        <taxon>Streptophyta</taxon>
        <taxon>Embryophyta</taxon>
        <taxon>Tracheophyta</taxon>
        <taxon>Spermatophyta</taxon>
        <taxon>Magnoliopsida</taxon>
        <taxon>eudicotyledons</taxon>
        <taxon>Gunneridae</taxon>
        <taxon>Pentapetalae</taxon>
        <taxon>rosids</taxon>
        <taxon>fabids</taxon>
        <taxon>Malpighiales</taxon>
        <taxon>Rhizophoraceae</taxon>
        <taxon>Rhizophora</taxon>
    </lineage>
</organism>
<proteinExistence type="predicted"/>
<accession>A0A2P2P4Y5</accession>
<sequence length="37" mass="4446">MLYHAFQYFVVDILHLCTNYKITEKLTKKTIPYPELA</sequence>
<dbReference type="EMBL" id="GGEC01069352">
    <property type="protein sequence ID" value="MBX49836.1"/>
    <property type="molecule type" value="Transcribed_RNA"/>
</dbReference>
<name>A0A2P2P4Y5_RHIMU</name>
<dbReference type="AlphaFoldDB" id="A0A2P2P4Y5"/>
<evidence type="ECO:0000313" key="1">
    <source>
        <dbReference type="EMBL" id="MBX49836.1"/>
    </source>
</evidence>
<protein>
    <submittedName>
        <fullName evidence="1">Uncharacterized protein</fullName>
    </submittedName>
</protein>
<reference evidence="1" key="1">
    <citation type="submission" date="2018-02" db="EMBL/GenBank/DDBJ databases">
        <title>Rhizophora mucronata_Transcriptome.</title>
        <authorList>
            <person name="Meera S.P."/>
            <person name="Sreeshan A."/>
            <person name="Augustine A."/>
        </authorList>
    </citation>
    <scope>NUCLEOTIDE SEQUENCE</scope>
    <source>
        <tissue evidence="1">Leaf</tissue>
    </source>
</reference>